<gene>
    <name evidence="1" type="ORF">Nizo2260_1037</name>
</gene>
<dbReference type="EMBL" id="LUWI01000016">
    <property type="protein sequence ID" value="KZU05642.1"/>
    <property type="molecule type" value="Genomic_DNA"/>
</dbReference>
<name>A0AB34Y3L6_LACPN</name>
<evidence type="ECO:0000313" key="2">
    <source>
        <dbReference type="Proteomes" id="UP000076989"/>
    </source>
</evidence>
<dbReference type="Proteomes" id="UP000076989">
    <property type="component" value="Unassembled WGS sequence"/>
</dbReference>
<evidence type="ECO:0000313" key="1">
    <source>
        <dbReference type="EMBL" id="KZU05642.1"/>
    </source>
</evidence>
<organism evidence="1 2">
    <name type="scientific">Lactiplantibacillus plantarum</name>
    <name type="common">Lactobacillus plantarum</name>
    <dbReference type="NCBI Taxonomy" id="1590"/>
    <lineage>
        <taxon>Bacteria</taxon>
        <taxon>Bacillati</taxon>
        <taxon>Bacillota</taxon>
        <taxon>Bacilli</taxon>
        <taxon>Lactobacillales</taxon>
        <taxon>Lactobacillaceae</taxon>
        <taxon>Lactiplantibacillus</taxon>
    </lineage>
</organism>
<protein>
    <submittedName>
        <fullName evidence="1">Uncharacterized protein</fullName>
    </submittedName>
</protein>
<reference evidence="1 2" key="1">
    <citation type="submission" date="2016-03" db="EMBL/GenBank/DDBJ databases">
        <title>Comparative genomics of 54 Lactobacillus plantarum strains reveals genomic uncoupling from niche constraints.</title>
        <authorList>
            <person name="Martino M.E."/>
        </authorList>
    </citation>
    <scope>NUCLEOTIDE SEQUENCE [LARGE SCALE GENOMIC DNA]</scope>
    <source>
        <strain evidence="1 2">Nizo2260</strain>
    </source>
</reference>
<accession>A0AB34Y3L6</accession>
<comment type="caution">
    <text evidence="1">The sequence shown here is derived from an EMBL/GenBank/DDBJ whole genome shotgun (WGS) entry which is preliminary data.</text>
</comment>
<sequence>MYLIFEYLSNTVTTSEGTFSRFLRGSATTNCGFNDLFGELLKSY</sequence>
<proteinExistence type="predicted"/>
<dbReference type="AlphaFoldDB" id="A0AB34Y3L6"/>